<dbReference type="Pfam" id="PF00512">
    <property type="entry name" value="HisKA"/>
    <property type="match status" value="1"/>
</dbReference>
<comment type="catalytic activity">
    <reaction evidence="1">
        <text>ATP + protein L-histidine = ADP + protein N-phospho-L-histidine.</text>
        <dbReference type="EC" id="2.7.13.3"/>
    </reaction>
</comment>
<dbReference type="PROSITE" id="PS50109">
    <property type="entry name" value="HIS_KIN"/>
    <property type="match status" value="1"/>
</dbReference>
<dbReference type="GO" id="GO:0004721">
    <property type="term" value="F:phosphoprotein phosphatase activity"/>
    <property type="evidence" value="ECO:0007669"/>
    <property type="project" value="TreeGrafter"/>
</dbReference>
<dbReference type="CDD" id="cd00082">
    <property type="entry name" value="HisKA"/>
    <property type="match status" value="1"/>
</dbReference>
<keyword evidence="7" id="KW-1133">Transmembrane helix</keyword>
<evidence type="ECO:0000256" key="1">
    <source>
        <dbReference type="ARBA" id="ARBA00000085"/>
    </source>
</evidence>
<evidence type="ECO:0000256" key="2">
    <source>
        <dbReference type="ARBA" id="ARBA00012438"/>
    </source>
</evidence>
<evidence type="ECO:0000256" key="4">
    <source>
        <dbReference type="ARBA" id="ARBA00022679"/>
    </source>
</evidence>
<keyword evidence="4" id="KW-0808">Transferase</keyword>
<dbReference type="InterPro" id="IPR003661">
    <property type="entry name" value="HisK_dim/P_dom"/>
</dbReference>
<dbReference type="InterPro" id="IPR036890">
    <property type="entry name" value="HATPase_C_sf"/>
</dbReference>
<evidence type="ECO:0000259" key="8">
    <source>
        <dbReference type="PROSITE" id="PS50109"/>
    </source>
</evidence>
<evidence type="ECO:0000256" key="7">
    <source>
        <dbReference type="SAM" id="Phobius"/>
    </source>
</evidence>
<dbReference type="InterPro" id="IPR005467">
    <property type="entry name" value="His_kinase_dom"/>
</dbReference>
<keyword evidence="7" id="KW-0472">Membrane</keyword>
<reference evidence="9 10" key="1">
    <citation type="submission" date="2016-11" db="EMBL/GenBank/DDBJ databases">
        <title>Draft Genome Sequences of Nine Cyanobacterial Strains from Diverse Habitats.</title>
        <authorList>
            <person name="Zhu T."/>
            <person name="Hou S."/>
            <person name="Lu X."/>
            <person name="Hess W.R."/>
        </authorList>
    </citation>
    <scope>NUCLEOTIDE SEQUENCE [LARGE SCALE GENOMIC DNA]</scope>
    <source>
        <strain evidence="9 10">IAM M-71</strain>
    </source>
</reference>
<sequence>MNQNKLFNRTRTRLALSYAGVMGIILSLSGFGVYEAIAHAHRVAIDRELESVAGTLHDSIELKLKQPGVLEPIIKELLPNLCLTRSSCITEKVRSSHHVLSAINQGNYYIRFFDTSGQLIGIAGTHPEGLPLVLNKEKWQNLQDSKGNFHHQITISLHTRDYRDWGYFQVGRSLKDLNEYLNNVKWIMKLGLPTTLILVAVSSWWLAGLAMQPIYQSYRQIQQFTADAAHELRTPLAATQATIESAHSISNLDEKEIQEILETIARQNRRLIQLVADLLLLARLEQQATPKQFQVCCLDDIIGDLVEEFAALAISKSVNLTADIQVNKSLKVMGNEEQLYRLVSNLIINAIQYTPAKGQVTVILDSIDNQALIQIQDTGIGIPLVEQKRIFDRFYRVNSDRSRHTGGSGLGLAIAKAIIQSHKGSIQLQSELNKGSTFTIKLPLENTVQKSDRANYPFYLKWFS</sequence>
<dbReference type="AlphaFoldDB" id="A0A1U7IPX3"/>
<dbReference type="Gene3D" id="1.10.287.130">
    <property type="match status" value="1"/>
</dbReference>
<dbReference type="InterPro" id="IPR003594">
    <property type="entry name" value="HATPase_dom"/>
</dbReference>
<dbReference type="PRINTS" id="PR00344">
    <property type="entry name" value="BCTRLSENSOR"/>
</dbReference>
<organism evidence="9 10">
    <name type="scientific">[Phormidium ambiguum] IAM M-71</name>
    <dbReference type="NCBI Taxonomy" id="454136"/>
    <lineage>
        <taxon>Bacteria</taxon>
        <taxon>Bacillati</taxon>
        <taxon>Cyanobacteriota</taxon>
        <taxon>Cyanophyceae</taxon>
        <taxon>Oscillatoriophycideae</taxon>
        <taxon>Aerosakkonematales</taxon>
        <taxon>Aerosakkonemataceae</taxon>
        <taxon>Floridanema</taxon>
    </lineage>
</organism>
<evidence type="ECO:0000256" key="6">
    <source>
        <dbReference type="ARBA" id="ARBA00023012"/>
    </source>
</evidence>
<dbReference type="Gene3D" id="3.30.565.10">
    <property type="entry name" value="Histidine kinase-like ATPase, C-terminal domain"/>
    <property type="match status" value="1"/>
</dbReference>
<dbReference type="InterPro" id="IPR049835">
    <property type="entry name" value="RppB"/>
</dbReference>
<dbReference type="PANTHER" id="PTHR45453">
    <property type="entry name" value="PHOSPHATE REGULON SENSOR PROTEIN PHOR"/>
    <property type="match status" value="1"/>
</dbReference>
<dbReference type="InterPro" id="IPR050351">
    <property type="entry name" value="BphY/WalK/GraS-like"/>
</dbReference>
<dbReference type="SMART" id="SM00387">
    <property type="entry name" value="HATPase_c"/>
    <property type="match status" value="1"/>
</dbReference>
<feature type="domain" description="Histidine kinase" evidence="8">
    <location>
        <begin position="227"/>
        <end position="446"/>
    </location>
</feature>
<dbReference type="Pfam" id="PF02518">
    <property type="entry name" value="HATPase_c"/>
    <property type="match status" value="1"/>
</dbReference>
<dbReference type="InterPro" id="IPR036097">
    <property type="entry name" value="HisK_dim/P_sf"/>
</dbReference>
<feature type="transmembrane region" description="Helical" evidence="7">
    <location>
        <begin position="195"/>
        <end position="215"/>
    </location>
</feature>
<keyword evidence="7" id="KW-0812">Transmembrane</keyword>
<dbReference type="SUPFAM" id="SSF55874">
    <property type="entry name" value="ATPase domain of HSP90 chaperone/DNA topoisomerase II/histidine kinase"/>
    <property type="match status" value="1"/>
</dbReference>
<dbReference type="SUPFAM" id="SSF47384">
    <property type="entry name" value="Homodimeric domain of signal transducing histidine kinase"/>
    <property type="match status" value="1"/>
</dbReference>
<dbReference type="InterPro" id="IPR004358">
    <property type="entry name" value="Sig_transdc_His_kin-like_C"/>
</dbReference>
<dbReference type="SMART" id="SM00388">
    <property type="entry name" value="HisKA"/>
    <property type="match status" value="1"/>
</dbReference>
<proteinExistence type="predicted"/>
<dbReference type="PANTHER" id="PTHR45453:SF1">
    <property type="entry name" value="PHOSPHATE REGULON SENSOR PROTEIN PHOR"/>
    <property type="match status" value="1"/>
</dbReference>
<dbReference type="EC" id="2.7.13.3" evidence="2"/>
<dbReference type="GO" id="GO:0005886">
    <property type="term" value="C:plasma membrane"/>
    <property type="evidence" value="ECO:0007669"/>
    <property type="project" value="TreeGrafter"/>
</dbReference>
<keyword evidence="3" id="KW-0597">Phosphoprotein</keyword>
<dbReference type="Proteomes" id="UP000185860">
    <property type="component" value="Unassembled WGS sequence"/>
</dbReference>
<accession>A0A1U7IPX3</accession>
<evidence type="ECO:0000313" key="9">
    <source>
        <dbReference type="EMBL" id="OKH39362.1"/>
    </source>
</evidence>
<dbReference type="CDD" id="cd00075">
    <property type="entry name" value="HATPase"/>
    <property type="match status" value="1"/>
</dbReference>
<comment type="caution">
    <text evidence="9">The sequence shown here is derived from an EMBL/GenBank/DDBJ whole genome shotgun (WGS) entry which is preliminary data.</text>
</comment>
<name>A0A1U7IPX3_9CYAN</name>
<keyword evidence="5 9" id="KW-0418">Kinase</keyword>
<dbReference type="EMBL" id="MRCE01000005">
    <property type="protein sequence ID" value="OKH39362.1"/>
    <property type="molecule type" value="Genomic_DNA"/>
</dbReference>
<dbReference type="OrthoDB" id="9813151at2"/>
<dbReference type="RefSeq" id="WP_073592617.1">
    <property type="nucleotide sequence ID" value="NZ_MRCE01000005.1"/>
</dbReference>
<dbReference type="STRING" id="454136.NIES2119_06375"/>
<keyword evidence="6" id="KW-0902">Two-component regulatory system</keyword>
<dbReference type="NCBIfam" id="NF041735">
    <property type="entry name" value="hist_kin_RppB"/>
    <property type="match status" value="1"/>
</dbReference>
<dbReference type="FunFam" id="3.30.565.10:FF:000006">
    <property type="entry name" value="Sensor histidine kinase WalK"/>
    <property type="match status" value="1"/>
</dbReference>
<evidence type="ECO:0000313" key="10">
    <source>
        <dbReference type="Proteomes" id="UP000185860"/>
    </source>
</evidence>
<protein>
    <recommendedName>
        <fullName evidence="2">histidine kinase</fullName>
        <ecNumber evidence="2">2.7.13.3</ecNumber>
    </recommendedName>
</protein>
<dbReference type="GO" id="GO:0000155">
    <property type="term" value="F:phosphorelay sensor kinase activity"/>
    <property type="evidence" value="ECO:0007669"/>
    <property type="project" value="InterPro"/>
</dbReference>
<evidence type="ECO:0000256" key="3">
    <source>
        <dbReference type="ARBA" id="ARBA00022553"/>
    </source>
</evidence>
<dbReference type="GO" id="GO:0016036">
    <property type="term" value="P:cellular response to phosphate starvation"/>
    <property type="evidence" value="ECO:0007669"/>
    <property type="project" value="TreeGrafter"/>
</dbReference>
<feature type="transmembrane region" description="Helical" evidence="7">
    <location>
        <begin position="15"/>
        <end position="37"/>
    </location>
</feature>
<evidence type="ECO:0000256" key="5">
    <source>
        <dbReference type="ARBA" id="ARBA00022777"/>
    </source>
</evidence>
<gene>
    <name evidence="9" type="ORF">NIES2119_06375</name>
</gene>